<dbReference type="SUPFAM" id="SSF48056">
    <property type="entry name" value="Di-copper centre-containing domain"/>
    <property type="match status" value="1"/>
</dbReference>
<dbReference type="InterPro" id="IPR041640">
    <property type="entry name" value="Tyrosinase_C"/>
</dbReference>
<dbReference type="GO" id="GO:0046872">
    <property type="term" value="F:metal ion binding"/>
    <property type="evidence" value="ECO:0007669"/>
    <property type="project" value="UniProtKB-KW"/>
</dbReference>
<comment type="catalytic activity">
    <reaction evidence="10">
        <text>L-tyrosine + O2 = L-dopaquinone + H2O</text>
        <dbReference type="Rhea" id="RHEA:18117"/>
        <dbReference type="ChEBI" id="CHEBI:15377"/>
        <dbReference type="ChEBI" id="CHEBI:15379"/>
        <dbReference type="ChEBI" id="CHEBI:57924"/>
        <dbReference type="ChEBI" id="CHEBI:58315"/>
        <dbReference type="EC" id="1.14.18.1"/>
    </reaction>
</comment>
<dbReference type="Gene3D" id="1.10.1280.10">
    <property type="entry name" value="Di-copper center containing domain from catechol oxidase"/>
    <property type="match status" value="1"/>
</dbReference>
<proteinExistence type="inferred from homology"/>
<name>A0A6A5ZBE1_9PLEO</name>
<dbReference type="AlphaFoldDB" id="A0A6A5ZBE1"/>
<sequence length="676" mass="76107">MPKYVLEPLKDDGLRGPRLEIDELLIDNDLANLFLQALRNIQLNSLTEVNGGMNMFNHYALSAVHGAPREEWNGYENRAGRYGYCHHSEDTFPTWHRPYMMSYEIAIYKEMLNIAGQYSDAAQKTDPIMPRNKRDPNGAFDTVFGLPVIYQQKQVFVRTPKKPNELTPMANPLYEFTFPKGDDWGAHPDRLRLTISRWFNQEHTARTLGDRTGESDHAYLDLEVRRQASTLATKIWKMLNPDEFVNKTRPWNSFVNDSINSVSIQGRRFATQSFEGWHDDIHVMVGQGRSKDRARFVGQMGDPAYAAFDPILWMHHNIDRLLSLYQPLYGKNVEGELIKRELILFTKNAQTEECFTSADGVVKNYWAPGFAVPGTKEDKSGTIKEIVKKYLTNAYCWATTKEQPGDQPLADWPKDVKSLSEAVSGKTVKKNPNARVVFTSVSASAAEPIKLEETPIKTAKILETVNSINKSLPEPAFVPAPSSGADGQVQQIWDAHIKVRKFAFDGSFSIHVFIGWVKDEQTERFFTKKNEVGFTGIFAAPQATSTECQSCQKNRADDIVIESVVPLTSYLTDYLDSNLKSAGLITEGQHRSVASLEPNDVVPFLKEQIQWRILDLASSLIVGREQEAHLEVAITHRTFTPPDANNLLGGYGEPTEYPDITTDKAGGLGYVYPAAT</sequence>
<dbReference type="PANTHER" id="PTHR11474">
    <property type="entry name" value="TYROSINASE FAMILY MEMBER"/>
    <property type="match status" value="1"/>
</dbReference>
<keyword evidence="8" id="KW-0470">Melanin biosynthesis</keyword>
<evidence type="ECO:0000256" key="5">
    <source>
        <dbReference type="ARBA" id="ARBA00023002"/>
    </source>
</evidence>
<organism evidence="12 13">
    <name type="scientific">Lophiotrema nucula</name>
    <dbReference type="NCBI Taxonomy" id="690887"/>
    <lineage>
        <taxon>Eukaryota</taxon>
        <taxon>Fungi</taxon>
        <taxon>Dikarya</taxon>
        <taxon>Ascomycota</taxon>
        <taxon>Pezizomycotina</taxon>
        <taxon>Dothideomycetes</taxon>
        <taxon>Pleosporomycetidae</taxon>
        <taxon>Pleosporales</taxon>
        <taxon>Lophiotremataceae</taxon>
        <taxon>Lophiotrema</taxon>
    </lineage>
</organism>
<accession>A0A6A5ZBE1</accession>
<keyword evidence="13" id="KW-1185">Reference proteome</keyword>
<dbReference type="PANTHER" id="PTHR11474:SF76">
    <property type="entry name" value="SHKT DOMAIN-CONTAINING PROTEIN"/>
    <property type="match status" value="1"/>
</dbReference>
<keyword evidence="6" id="KW-0186">Copper</keyword>
<gene>
    <name evidence="12" type="ORF">BDV96DRAFT_645370</name>
</gene>
<dbReference type="Pfam" id="PF18132">
    <property type="entry name" value="Tyrosinase_C"/>
    <property type="match status" value="1"/>
</dbReference>
<keyword evidence="7" id="KW-0503">Monooxygenase</keyword>
<dbReference type="InterPro" id="IPR008922">
    <property type="entry name" value="Di-copper_centre_dom_sf"/>
</dbReference>
<evidence type="ECO:0000256" key="4">
    <source>
        <dbReference type="ARBA" id="ARBA00022723"/>
    </source>
</evidence>
<dbReference type="GO" id="GO:0042438">
    <property type="term" value="P:melanin biosynthetic process"/>
    <property type="evidence" value="ECO:0007669"/>
    <property type="project" value="UniProtKB-KW"/>
</dbReference>
<reference evidence="12" key="1">
    <citation type="journal article" date="2020" name="Stud. Mycol.">
        <title>101 Dothideomycetes genomes: a test case for predicting lifestyles and emergence of pathogens.</title>
        <authorList>
            <person name="Haridas S."/>
            <person name="Albert R."/>
            <person name="Binder M."/>
            <person name="Bloem J."/>
            <person name="Labutti K."/>
            <person name="Salamov A."/>
            <person name="Andreopoulos B."/>
            <person name="Baker S."/>
            <person name="Barry K."/>
            <person name="Bills G."/>
            <person name="Bluhm B."/>
            <person name="Cannon C."/>
            <person name="Castanera R."/>
            <person name="Culley D."/>
            <person name="Daum C."/>
            <person name="Ezra D."/>
            <person name="Gonzalez J."/>
            <person name="Henrissat B."/>
            <person name="Kuo A."/>
            <person name="Liang C."/>
            <person name="Lipzen A."/>
            <person name="Lutzoni F."/>
            <person name="Magnuson J."/>
            <person name="Mondo S."/>
            <person name="Nolan M."/>
            <person name="Ohm R."/>
            <person name="Pangilinan J."/>
            <person name="Park H.-J."/>
            <person name="Ramirez L."/>
            <person name="Alfaro M."/>
            <person name="Sun H."/>
            <person name="Tritt A."/>
            <person name="Yoshinaga Y."/>
            <person name="Zwiers L.-H."/>
            <person name="Turgeon B."/>
            <person name="Goodwin S."/>
            <person name="Spatafora J."/>
            <person name="Crous P."/>
            <person name="Grigoriev I."/>
        </authorList>
    </citation>
    <scope>NUCLEOTIDE SEQUENCE</scope>
    <source>
        <strain evidence="12">CBS 627.86</strain>
    </source>
</reference>
<comment type="cofactor">
    <cofactor evidence="1">
        <name>Cu(2+)</name>
        <dbReference type="ChEBI" id="CHEBI:29036"/>
    </cofactor>
</comment>
<evidence type="ECO:0000259" key="11">
    <source>
        <dbReference type="PROSITE" id="PS00497"/>
    </source>
</evidence>
<evidence type="ECO:0000256" key="8">
    <source>
        <dbReference type="ARBA" id="ARBA00023101"/>
    </source>
</evidence>
<dbReference type="EC" id="1.14.18.1" evidence="3"/>
<dbReference type="EMBL" id="ML977321">
    <property type="protein sequence ID" value="KAF2116017.1"/>
    <property type="molecule type" value="Genomic_DNA"/>
</dbReference>
<keyword evidence="4" id="KW-0479">Metal-binding</keyword>
<evidence type="ECO:0000256" key="6">
    <source>
        <dbReference type="ARBA" id="ARBA00023008"/>
    </source>
</evidence>
<dbReference type="OrthoDB" id="6132182at2759"/>
<evidence type="ECO:0000256" key="2">
    <source>
        <dbReference type="ARBA" id="ARBA00009928"/>
    </source>
</evidence>
<comment type="similarity">
    <text evidence="2">Belongs to the tyrosinase family.</text>
</comment>
<dbReference type="Proteomes" id="UP000799770">
    <property type="component" value="Unassembled WGS sequence"/>
</dbReference>
<evidence type="ECO:0000256" key="10">
    <source>
        <dbReference type="ARBA" id="ARBA00048881"/>
    </source>
</evidence>
<dbReference type="GO" id="GO:0004503">
    <property type="term" value="F:tyrosinase activity"/>
    <property type="evidence" value="ECO:0007669"/>
    <property type="project" value="UniProtKB-EC"/>
</dbReference>
<evidence type="ECO:0000256" key="3">
    <source>
        <dbReference type="ARBA" id="ARBA00011906"/>
    </source>
</evidence>
<keyword evidence="5" id="KW-0560">Oxidoreductase</keyword>
<dbReference type="Pfam" id="PF00264">
    <property type="entry name" value="Tyrosinase"/>
    <property type="match status" value="1"/>
</dbReference>
<evidence type="ECO:0000313" key="12">
    <source>
        <dbReference type="EMBL" id="KAF2116017.1"/>
    </source>
</evidence>
<dbReference type="Gene3D" id="2.60.310.20">
    <property type="match status" value="1"/>
</dbReference>
<evidence type="ECO:0000256" key="7">
    <source>
        <dbReference type="ARBA" id="ARBA00023033"/>
    </source>
</evidence>
<feature type="domain" description="Tyrosinase copper-binding" evidence="11">
    <location>
        <begin position="86"/>
        <end position="104"/>
    </location>
</feature>
<evidence type="ECO:0000256" key="9">
    <source>
        <dbReference type="ARBA" id="ARBA00048233"/>
    </source>
</evidence>
<evidence type="ECO:0000313" key="13">
    <source>
        <dbReference type="Proteomes" id="UP000799770"/>
    </source>
</evidence>
<evidence type="ECO:0000256" key="1">
    <source>
        <dbReference type="ARBA" id="ARBA00001973"/>
    </source>
</evidence>
<dbReference type="InterPro" id="IPR050316">
    <property type="entry name" value="Tyrosinase/Hemocyanin"/>
</dbReference>
<protein>
    <recommendedName>
        <fullName evidence="3">tyrosinase</fullName>
        <ecNumber evidence="3">1.14.18.1</ecNumber>
    </recommendedName>
</protein>
<dbReference type="InterPro" id="IPR002227">
    <property type="entry name" value="Tyrosinase_Cu-bd"/>
</dbReference>
<comment type="catalytic activity">
    <reaction evidence="9">
        <text>2 L-dopa + O2 = 2 L-dopaquinone + 2 H2O</text>
        <dbReference type="Rhea" id="RHEA:34287"/>
        <dbReference type="ChEBI" id="CHEBI:15377"/>
        <dbReference type="ChEBI" id="CHEBI:15379"/>
        <dbReference type="ChEBI" id="CHEBI:57504"/>
        <dbReference type="ChEBI" id="CHEBI:57924"/>
        <dbReference type="EC" id="1.14.18.1"/>
    </reaction>
</comment>
<dbReference type="PROSITE" id="PS00497">
    <property type="entry name" value="TYROSINASE_1"/>
    <property type="match status" value="1"/>
</dbReference>